<dbReference type="AlphaFoldDB" id="A0A5C6F9J2"/>
<dbReference type="InterPro" id="IPR049492">
    <property type="entry name" value="BD-FAE-like_dom"/>
</dbReference>
<dbReference type="GO" id="GO:0106435">
    <property type="term" value="F:carboxylesterase activity"/>
    <property type="evidence" value="ECO:0007669"/>
    <property type="project" value="UniProtKB-EC"/>
</dbReference>
<proteinExistence type="inferred from homology"/>
<dbReference type="PROSITE" id="PS01173">
    <property type="entry name" value="LIPASE_GDXG_HIS"/>
    <property type="match status" value="1"/>
</dbReference>
<dbReference type="Gene3D" id="3.40.50.1820">
    <property type="entry name" value="alpha/beta hydrolase"/>
    <property type="match status" value="1"/>
</dbReference>
<dbReference type="OrthoDB" id="265201at2"/>
<sequence length="357" mass="40246" precursor="true">MQCRLTCCLFVLISLPFSSFLLAQEPTRSTLSTVEKLAAFLKRFPESDADHDGRLTMDKYRNFQQDRRSRTEARRPVSPHADIAYGEHERQRFDLWPVPDAKEPTPLVIFIHGGGFRGGDKSAVSEKQVRLFQEAGVAFASMNYRLSDVGPYPNMMHDAARGLQTIRHRAKEWNIDSNRVACFGGSAGAGISLWLAFHDDLAQPNSDDPVARQSTRILAAATLNGQSTYDMHTYREWFGVPDLPFHDALPAFLGIDGEIELFDKVVRQRMKDASPITHLSRDDRARVYMVYGHGNTEVTRDTPQGDWVHHVRLGLKLQEAMQALGLQCIVRAPGINVENDPDGSVERFLIRQLIEAK</sequence>
<dbReference type="RefSeq" id="WP_146532067.1">
    <property type="nucleotide sequence ID" value="NZ_SJPX01000001.1"/>
</dbReference>
<name>A0A5C6F9J2_9BACT</name>
<dbReference type="EMBL" id="SJPX01000001">
    <property type="protein sequence ID" value="TWU57117.1"/>
    <property type="molecule type" value="Genomic_DNA"/>
</dbReference>
<organism evidence="5 6">
    <name type="scientific">Rubripirellula reticaptiva</name>
    <dbReference type="NCBI Taxonomy" id="2528013"/>
    <lineage>
        <taxon>Bacteria</taxon>
        <taxon>Pseudomonadati</taxon>
        <taxon>Planctomycetota</taxon>
        <taxon>Planctomycetia</taxon>
        <taxon>Pirellulales</taxon>
        <taxon>Pirellulaceae</taxon>
        <taxon>Rubripirellula</taxon>
    </lineage>
</organism>
<dbReference type="InterPro" id="IPR002168">
    <property type="entry name" value="Lipase_GDXG_HIS_AS"/>
</dbReference>
<dbReference type="SUPFAM" id="SSF53474">
    <property type="entry name" value="alpha/beta-Hydrolases"/>
    <property type="match status" value="1"/>
</dbReference>
<dbReference type="EC" id="3.1.1.1" evidence="5"/>
<dbReference type="InterPro" id="IPR050300">
    <property type="entry name" value="GDXG_lipolytic_enzyme"/>
</dbReference>
<dbReference type="GO" id="GO:0004806">
    <property type="term" value="F:triacylglycerol lipase activity"/>
    <property type="evidence" value="ECO:0007669"/>
    <property type="project" value="TreeGrafter"/>
</dbReference>
<evidence type="ECO:0000256" key="1">
    <source>
        <dbReference type="ARBA" id="ARBA00010515"/>
    </source>
</evidence>
<dbReference type="Proteomes" id="UP000317977">
    <property type="component" value="Unassembled WGS sequence"/>
</dbReference>
<keyword evidence="2 5" id="KW-0378">Hydrolase</keyword>
<feature type="signal peptide" evidence="3">
    <location>
        <begin position="1"/>
        <end position="23"/>
    </location>
</feature>
<gene>
    <name evidence="5" type="primary">nlhH_1</name>
    <name evidence="5" type="ORF">Poly59_00220</name>
</gene>
<protein>
    <submittedName>
        <fullName evidence="5">Carboxylesterase NlhH</fullName>
        <ecNumber evidence="5">3.1.1.1</ecNumber>
    </submittedName>
</protein>
<evidence type="ECO:0000313" key="5">
    <source>
        <dbReference type="EMBL" id="TWU57117.1"/>
    </source>
</evidence>
<comment type="similarity">
    <text evidence="1">Belongs to the 'GDXG' lipolytic enzyme family.</text>
</comment>
<evidence type="ECO:0000313" key="6">
    <source>
        <dbReference type="Proteomes" id="UP000317977"/>
    </source>
</evidence>
<evidence type="ECO:0000259" key="4">
    <source>
        <dbReference type="Pfam" id="PF20434"/>
    </source>
</evidence>
<accession>A0A5C6F9J2</accession>
<dbReference type="PANTHER" id="PTHR48081:SF30">
    <property type="entry name" value="ACETYL-HYDROLASE LIPR-RELATED"/>
    <property type="match status" value="1"/>
</dbReference>
<feature type="domain" description="BD-FAE-like" evidence="4">
    <location>
        <begin position="94"/>
        <end position="283"/>
    </location>
</feature>
<keyword evidence="6" id="KW-1185">Reference proteome</keyword>
<comment type="caution">
    <text evidence="5">The sequence shown here is derived from an EMBL/GenBank/DDBJ whole genome shotgun (WGS) entry which is preliminary data.</text>
</comment>
<evidence type="ECO:0000256" key="3">
    <source>
        <dbReference type="SAM" id="SignalP"/>
    </source>
</evidence>
<evidence type="ECO:0000256" key="2">
    <source>
        <dbReference type="ARBA" id="ARBA00022801"/>
    </source>
</evidence>
<dbReference type="PANTHER" id="PTHR48081">
    <property type="entry name" value="AB HYDROLASE SUPERFAMILY PROTEIN C4A8.06C"/>
    <property type="match status" value="1"/>
</dbReference>
<reference evidence="5 6" key="1">
    <citation type="submission" date="2019-02" db="EMBL/GenBank/DDBJ databases">
        <title>Deep-cultivation of Planctomycetes and their phenomic and genomic characterization uncovers novel biology.</title>
        <authorList>
            <person name="Wiegand S."/>
            <person name="Jogler M."/>
            <person name="Boedeker C."/>
            <person name="Pinto D."/>
            <person name="Vollmers J."/>
            <person name="Rivas-Marin E."/>
            <person name="Kohn T."/>
            <person name="Peeters S.H."/>
            <person name="Heuer A."/>
            <person name="Rast P."/>
            <person name="Oberbeckmann S."/>
            <person name="Bunk B."/>
            <person name="Jeske O."/>
            <person name="Meyerdierks A."/>
            <person name="Storesund J.E."/>
            <person name="Kallscheuer N."/>
            <person name="Luecker S."/>
            <person name="Lage O.M."/>
            <person name="Pohl T."/>
            <person name="Merkel B.J."/>
            <person name="Hornburger P."/>
            <person name="Mueller R.-W."/>
            <person name="Bruemmer F."/>
            <person name="Labrenz M."/>
            <person name="Spormann A.M."/>
            <person name="Op Den Camp H."/>
            <person name="Overmann J."/>
            <person name="Amann R."/>
            <person name="Jetten M.S.M."/>
            <person name="Mascher T."/>
            <person name="Medema M.H."/>
            <person name="Devos D.P."/>
            <person name="Kaster A.-K."/>
            <person name="Ovreas L."/>
            <person name="Rohde M."/>
            <person name="Galperin M.Y."/>
            <person name="Jogler C."/>
        </authorList>
    </citation>
    <scope>NUCLEOTIDE SEQUENCE [LARGE SCALE GENOMIC DNA]</scope>
    <source>
        <strain evidence="5 6">Poly59</strain>
    </source>
</reference>
<dbReference type="Pfam" id="PF20434">
    <property type="entry name" value="BD-FAE"/>
    <property type="match status" value="1"/>
</dbReference>
<dbReference type="InterPro" id="IPR029058">
    <property type="entry name" value="AB_hydrolase_fold"/>
</dbReference>
<feature type="chain" id="PRO_5023109520" evidence="3">
    <location>
        <begin position="24"/>
        <end position="357"/>
    </location>
</feature>
<keyword evidence="3" id="KW-0732">Signal</keyword>